<dbReference type="EMBL" id="BAAAVI010000023">
    <property type="protein sequence ID" value="GAA2874395.1"/>
    <property type="molecule type" value="Genomic_DNA"/>
</dbReference>
<dbReference type="Gene3D" id="3.60.70.12">
    <property type="entry name" value="L-amino peptidase D-ALA esterase/amidase"/>
    <property type="match status" value="1"/>
</dbReference>
<dbReference type="PANTHER" id="PTHR36512">
    <property type="entry name" value="D-AMINOPEPTIDASE"/>
    <property type="match status" value="1"/>
</dbReference>
<accession>A0ABP6IH29</accession>
<dbReference type="Pfam" id="PF03576">
    <property type="entry name" value="Peptidase_S58"/>
    <property type="match status" value="1"/>
</dbReference>
<name>A0ABP6IH29_9ACTN</name>
<dbReference type="SUPFAM" id="SSF56266">
    <property type="entry name" value="DmpA/ArgJ-like"/>
    <property type="match status" value="1"/>
</dbReference>
<dbReference type="RefSeq" id="WP_344972558.1">
    <property type="nucleotide sequence ID" value="NZ_BAAAVI010000023.1"/>
</dbReference>
<dbReference type="InterPro" id="IPR016117">
    <property type="entry name" value="ArgJ-like_dom_sf"/>
</dbReference>
<evidence type="ECO:0000313" key="3">
    <source>
        <dbReference type="Proteomes" id="UP001500831"/>
    </source>
</evidence>
<organism evidence="2 3">
    <name type="scientific">Streptosporangium fragile</name>
    <dbReference type="NCBI Taxonomy" id="46186"/>
    <lineage>
        <taxon>Bacteria</taxon>
        <taxon>Bacillati</taxon>
        <taxon>Actinomycetota</taxon>
        <taxon>Actinomycetes</taxon>
        <taxon>Streptosporangiales</taxon>
        <taxon>Streptosporangiaceae</taxon>
        <taxon>Streptosporangium</taxon>
    </lineage>
</organism>
<comment type="similarity">
    <text evidence="1">Belongs to the peptidase S58 family.</text>
</comment>
<dbReference type="Proteomes" id="UP001500831">
    <property type="component" value="Unassembled WGS sequence"/>
</dbReference>
<dbReference type="PANTHER" id="PTHR36512:SF3">
    <property type="entry name" value="BLR5678 PROTEIN"/>
    <property type="match status" value="1"/>
</dbReference>
<protein>
    <submittedName>
        <fullName evidence="2">P1 family peptidase</fullName>
    </submittedName>
</protein>
<dbReference type="InterPro" id="IPR005321">
    <property type="entry name" value="Peptidase_S58_DmpA"/>
</dbReference>
<evidence type="ECO:0000313" key="2">
    <source>
        <dbReference type="EMBL" id="GAA2874395.1"/>
    </source>
</evidence>
<keyword evidence="3" id="KW-1185">Reference proteome</keyword>
<reference evidence="3" key="1">
    <citation type="journal article" date="2019" name="Int. J. Syst. Evol. Microbiol.">
        <title>The Global Catalogue of Microorganisms (GCM) 10K type strain sequencing project: providing services to taxonomists for standard genome sequencing and annotation.</title>
        <authorList>
            <consortium name="The Broad Institute Genomics Platform"/>
            <consortium name="The Broad Institute Genome Sequencing Center for Infectious Disease"/>
            <person name="Wu L."/>
            <person name="Ma J."/>
        </authorList>
    </citation>
    <scope>NUCLEOTIDE SEQUENCE [LARGE SCALE GENOMIC DNA]</scope>
    <source>
        <strain evidence="3">JCM 6242</strain>
    </source>
</reference>
<comment type="caution">
    <text evidence="2">The sequence shown here is derived from an EMBL/GenBank/DDBJ whole genome shotgun (WGS) entry which is preliminary data.</text>
</comment>
<gene>
    <name evidence="2" type="ORF">GCM10010517_35050</name>
</gene>
<proteinExistence type="inferred from homology"/>
<sequence length="334" mass="34420">MSELRIREAGEVIGRLDPGPWNALTDVQGVRVGHTTLCEPARGVHSGVTAIVPEGKVLPAGLSVANGYGKFVGATQVMELGEVETPILLTSTLSTFRAADALLTWVLDRAERPVRSMNPVVGEINDSWLSHTVLRPVTADHVWNALDTATSGPVAMGNVGGGTGACALGYKAGIGTSSRRVTVGGQEAVVGVLVQANMNGDLRVRGTMLTPHSLGLPVAGSSSAEGSCVVVIAVDFACPARQLSRIANRGVLALGRTGAAYSHGSGDYALAFSTRPDPPRAELRPAELDLVFTAVMDSVEEAVLDSLLAATTVIAPGGRKAAALPHSALLKVLA</sequence>
<evidence type="ECO:0000256" key="1">
    <source>
        <dbReference type="ARBA" id="ARBA00007068"/>
    </source>
</evidence>